<dbReference type="RefSeq" id="WP_377043942.1">
    <property type="nucleotide sequence ID" value="NZ_JBHLUN010000005.1"/>
</dbReference>
<evidence type="ECO:0000313" key="2">
    <source>
        <dbReference type="EMBL" id="MFC0408196.1"/>
    </source>
</evidence>
<evidence type="ECO:0000313" key="3">
    <source>
        <dbReference type="Proteomes" id="UP001589865"/>
    </source>
</evidence>
<dbReference type="PANTHER" id="PTHR42879">
    <property type="entry name" value="3-OXOACYL-(ACYL-CARRIER-PROTEIN) REDUCTASE"/>
    <property type="match status" value="1"/>
</dbReference>
<dbReference type="EMBL" id="JBHLUN010000005">
    <property type="protein sequence ID" value="MFC0408196.1"/>
    <property type="molecule type" value="Genomic_DNA"/>
</dbReference>
<proteinExistence type="inferred from homology"/>
<evidence type="ECO:0000256" key="1">
    <source>
        <dbReference type="ARBA" id="ARBA00006484"/>
    </source>
</evidence>
<dbReference type="GO" id="GO:0016491">
    <property type="term" value="F:oxidoreductase activity"/>
    <property type="evidence" value="ECO:0007669"/>
    <property type="project" value="UniProtKB-KW"/>
</dbReference>
<dbReference type="SUPFAM" id="SSF51735">
    <property type="entry name" value="NAD(P)-binding Rossmann-fold domains"/>
    <property type="match status" value="1"/>
</dbReference>
<dbReference type="Proteomes" id="UP001589865">
    <property type="component" value="Unassembled WGS sequence"/>
</dbReference>
<dbReference type="EC" id="1.1.1.-" evidence="2"/>
<dbReference type="InterPro" id="IPR050259">
    <property type="entry name" value="SDR"/>
</dbReference>
<comment type="caution">
    <text evidence="2">The sequence shown here is derived from an EMBL/GenBank/DDBJ whole genome shotgun (WGS) entry which is preliminary data.</text>
</comment>
<sequence>MSHPGTGQGRRILVTGAASGIGAATCRAMAAPGTALLIHTRRNAEGAEAVRRAAVEAGAEAWVVLADLAEDGTAGTLAEAARRHLGGLDVVVSNAGFADRTPFAALDHESYARSVATIQTGFLRLAQACLPLMAQARDGRIVAVSSFVAHTFRRDITLFPASAAAKAGMEALVRALAVEVAPRGLTVNAVAPGFIRKDARAHAALDEAQRDRQLRSIPLERLGEPAEVAAAIAFLASPAAGYITGQVLHVNGGVHIGG</sequence>
<keyword evidence="2" id="KW-0560">Oxidoreductase</keyword>
<dbReference type="PANTHER" id="PTHR42879:SF2">
    <property type="entry name" value="3-OXOACYL-[ACYL-CARRIER-PROTEIN] REDUCTASE FABG"/>
    <property type="match status" value="1"/>
</dbReference>
<dbReference type="InterPro" id="IPR036291">
    <property type="entry name" value="NAD(P)-bd_dom_sf"/>
</dbReference>
<comment type="similarity">
    <text evidence="1">Belongs to the short-chain dehydrogenases/reductases (SDR) family.</text>
</comment>
<name>A0ABV6JV42_9PROT</name>
<dbReference type="PRINTS" id="PR00081">
    <property type="entry name" value="GDHRDH"/>
</dbReference>
<dbReference type="Gene3D" id="3.40.50.720">
    <property type="entry name" value="NAD(P)-binding Rossmann-like Domain"/>
    <property type="match status" value="1"/>
</dbReference>
<keyword evidence="3" id="KW-1185">Reference proteome</keyword>
<organism evidence="2 3">
    <name type="scientific">Roseomonas elaeocarpi</name>
    <dbReference type="NCBI Taxonomy" id="907779"/>
    <lineage>
        <taxon>Bacteria</taxon>
        <taxon>Pseudomonadati</taxon>
        <taxon>Pseudomonadota</taxon>
        <taxon>Alphaproteobacteria</taxon>
        <taxon>Acetobacterales</taxon>
        <taxon>Roseomonadaceae</taxon>
        <taxon>Roseomonas</taxon>
    </lineage>
</organism>
<gene>
    <name evidence="2" type="ORF">ACFFGY_08055</name>
</gene>
<dbReference type="Pfam" id="PF13561">
    <property type="entry name" value="adh_short_C2"/>
    <property type="match status" value="1"/>
</dbReference>
<reference evidence="2 3" key="1">
    <citation type="submission" date="2024-09" db="EMBL/GenBank/DDBJ databases">
        <authorList>
            <person name="Sun Q."/>
            <person name="Mori K."/>
        </authorList>
    </citation>
    <scope>NUCLEOTIDE SEQUENCE [LARGE SCALE GENOMIC DNA]</scope>
    <source>
        <strain evidence="2 3">TBRC 5777</strain>
    </source>
</reference>
<dbReference type="InterPro" id="IPR002347">
    <property type="entry name" value="SDR_fam"/>
</dbReference>
<accession>A0ABV6JV42</accession>
<dbReference type="PRINTS" id="PR00080">
    <property type="entry name" value="SDRFAMILY"/>
</dbReference>
<protein>
    <submittedName>
        <fullName evidence="2">SDR family NAD(P)-dependent oxidoreductase</fullName>
        <ecNumber evidence="2">1.1.1.-</ecNumber>
    </submittedName>
</protein>